<dbReference type="EMBL" id="CACSLK010008833">
    <property type="protein sequence ID" value="CAA0811525.1"/>
    <property type="molecule type" value="Genomic_DNA"/>
</dbReference>
<gene>
    <name evidence="3" type="ORF">SHERM_12580</name>
</gene>
<evidence type="ECO:0000256" key="1">
    <source>
        <dbReference type="ARBA" id="ARBA00007879"/>
    </source>
</evidence>
<dbReference type="AlphaFoldDB" id="A0A9N7MN50"/>
<proteinExistence type="inferred from homology"/>
<dbReference type="PANTHER" id="PTHR31447">
    <property type="entry name" value="HYDROXYPROLINE-RICH GLYCOPROTEIN FAMILY PROTEIN-RELATED"/>
    <property type="match status" value="1"/>
</dbReference>
<reference evidence="3" key="1">
    <citation type="submission" date="2019-12" db="EMBL/GenBank/DDBJ databases">
        <authorList>
            <person name="Scholes J."/>
        </authorList>
    </citation>
    <scope>NUCLEOTIDE SEQUENCE</scope>
</reference>
<dbReference type="PANTHER" id="PTHR31447:SF0">
    <property type="entry name" value="HYDROXYPROLINE-RICH GLYCOPROTEIN FAMILY PROTEIN"/>
    <property type="match status" value="1"/>
</dbReference>
<evidence type="ECO:0000256" key="2">
    <source>
        <dbReference type="SAM" id="MobiDB-lite"/>
    </source>
</evidence>
<dbReference type="InterPro" id="IPR037151">
    <property type="entry name" value="AlkB-like_sf"/>
</dbReference>
<keyword evidence="4" id="KW-1185">Reference proteome</keyword>
<comment type="similarity">
    <text evidence="1">Belongs to the alkB family.</text>
</comment>
<feature type="region of interest" description="Disordered" evidence="2">
    <location>
        <begin position="292"/>
        <end position="335"/>
    </location>
</feature>
<comment type="caution">
    <text evidence="3">The sequence shown here is derived from an EMBL/GenBank/DDBJ whole genome shotgun (WGS) entry which is preliminary data.</text>
</comment>
<protein>
    <submittedName>
        <fullName evidence="3">Hydroxyproline-rich glycoprotein family protein</fullName>
    </submittedName>
</protein>
<dbReference type="Gene3D" id="2.60.120.590">
    <property type="entry name" value="Alpha-ketoglutarate-dependent dioxygenase AlkB-like"/>
    <property type="match status" value="1"/>
</dbReference>
<sequence>MVTEINEKYAADRTLKRQGSVQGIVTHADESCNVDGSEIIKVSPRTFVANEICEGKLVNVAEGMKLYDDLFEDSEISKLSTLVKWLRASGKRGHLKGQAFTTLRRPMRGRGREIIQFGVPIADANPDNEEASVTSRDIKTEPIPELLQDIIQRLLAEQVVSVKPDSVIIDVFNESQPKKLNADAQGFPPPPSNWAPPPSHIRQGTAKHFGPIPPTPGPRPQPNNCIQPMFVPGPVKPSFPPPVPQAPSWPAGPPPRLPLPGTGVFIPPQGSGNTSGQQTSSTENMGLETISARSEENGGKKLNDGHGLQDKRECNGTVVKNGEEFENTDAVQGGK</sequence>
<accession>A0A9N7MN50</accession>
<dbReference type="InterPro" id="IPR044842">
    <property type="entry name" value="ALKBH9B/ALKBH10B-like"/>
</dbReference>
<dbReference type="GO" id="GO:0003729">
    <property type="term" value="F:mRNA binding"/>
    <property type="evidence" value="ECO:0007669"/>
    <property type="project" value="InterPro"/>
</dbReference>
<name>A0A9N7MN50_STRHE</name>
<evidence type="ECO:0000313" key="4">
    <source>
        <dbReference type="Proteomes" id="UP001153555"/>
    </source>
</evidence>
<dbReference type="Proteomes" id="UP001153555">
    <property type="component" value="Unassembled WGS sequence"/>
</dbReference>
<feature type="compositionally biased region" description="Basic and acidic residues" evidence="2">
    <location>
        <begin position="293"/>
        <end position="314"/>
    </location>
</feature>
<organism evidence="3 4">
    <name type="scientific">Striga hermonthica</name>
    <name type="common">Purple witchweed</name>
    <name type="synonym">Buchnera hermonthica</name>
    <dbReference type="NCBI Taxonomy" id="68872"/>
    <lineage>
        <taxon>Eukaryota</taxon>
        <taxon>Viridiplantae</taxon>
        <taxon>Streptophyta</taxon>
        <taxon>Embryophyta</taxon>
        <taxon>Tracheophyta</taxon>
        <taxon>Spermatophyta</taxon>
        <taxon>Magnoliopsida</taxon>
        <taxon>eudicotyledons</taxon>
        <taxon>Gunneridae</taxon>
        <taxon>Pentapetalae</taxon>
        <taxon>asterids</taxon>
        <taxon>lamiids</taxon>
        <taxon>Lamiales</taxon>
        <taxon>Orobanchaceae</taxon>
        <taxon>Buchnereae</taxon>
        <taxon>Striga</taxon>
    </lineage>
</organism>
<dbReference type="GO" id="GO:0032451">
    <property type="term" value="F:demethylase activity"/>
    <property type="evidence" value="ECO:0007669"/>
    <property type="project" value="InterPro"/>
</dbReference>
<dbReference type="GO" id="GO:0006402">
    <property type="term" value="P:mRNA catabolic process"/>
    <property type="evidence" value="ECO:0007669"/>
    <property type="project" value="InterPro"/>
</dbReference>
<evidence type="ECO:0000313" key="3">
    <source>
        <dbReference type="EMBL" id="CAA0811525.1"/>
    </source>
</evidence>
<dbReference type="OrthoDB" id="1916097at2759"/>